<gene>
    <name evidence="11" type="ORF">Pla110_11980</name>
</gene>
<evidence type="ECO:0000259" key="9">
    <source>
        <dbReference type="Pfam" id="PF24961"/>
    </source>
</evidence>
<evidence type="ECO:0000259" key="8">
    <source>
        <dbReference type="Pfam" id="PF01957"/>
    </source>
</evidence>
<dbReference type="Gene3D" id="2.40.50.140">
    <property type="entry name" value="Nucleic acid-binding proteins"/>
    <property type="match status" value="1"/>
</dbReference>
<protein>
    <submittedName>
        <fullName evidence="11">Uncharacterized protein</fullName>
    </submittedName>
</protein>
<dbReference type="AlphaFoldDB" id="A0A518CJS6"/>
<dbReference type="InterPro" id="IPR002810">
    <property type="entry name" value="NfeD-like_C"/>
</dbReference>
<dbReference type="EMBL" id="CP036281">
    <property type="protein sequence ID" value="QDU79488.1"/>
    <property type="molecule type" value="Genomic_DNA"/>
</dbReference>
<dbReference type="SUPFAM" id="SSF52096">
    <property type="entry name" value="ClpP/crotonase"/>
    <property type="match status" value="1"/>
</dbReference>
<feature type="transmembrane region" description="Helical" evidence="6">
    <location>
        <begin position="562"/>
        <end position="580"/>
    </location>
</feature>
<feature type="signal peptide" evidence="7">
    <location>
        <begin position="1"/>
        <end position="29"/>
    </location>
</feature>
<feature type="compositionally biased region" description="Basic and acidic residues" evidence="5">
    <location>
        <begin position="38"/>
        <end position="56"/>
    </location>
</feature>
<dbReference type="InterPro" id="IPR029045">
    <property type="entry name" value="ClpP/crotonase-like_dom_sf"/>
</dbReference>
<evidence type="ECO:0000256" key="5">
    <source>
        <dbReference type="SAM" id="MobiDB-lite"/>
    </source>
</evidence>
<dbReference type="InterPro" id="IPR012340">
    <property type="entry name" value="NA-bd_OB-fold"/>
</dbReference>
<proteinExistence type="predicted"/>
<evidence type="ECO:0000313" key="11">
    <source>
        <dbReference type="EMBL" id="QDU79488.1"/>
    </source>
</evidence>
<feature type="transmembrane region" description="Helical" evidence="6">
    <location>
        <begin position="652"/>
        <end position="672"/>
    </location>
</feature>
<feature type="chain" id="PRO_5021737126" evidence="7">
    <location>
        <begin position="30"/>
        <end position="769"/>
    </location>
</feature>
<feature type="domain" description="NfeD1b N-terminal" evidence="10">
    <location>
        <begin position="301"/>
        <end position="460"/>
    </location>
</feature>
<keyword evidence="7" id="KW-0732">Signal</keyword>
<sequence length="769" mass="84086" precursor="true">MKNCWPLNAFWLVCCLFGFSYFALSSAMAQDLLEVPEDREAAQQKDEKQNPAENNKKQIPLGRTITVHSPLNDAVFGRVKNTALDLQRQAVLEDRKAFLILEITPGNSPSHEVQGLAKFLASAPIGDVTTVAWIPETVTGNNAALALVCEEIIMHPDAELGDLGRGAALDQLEQQSLLSLIQKRLNPRVNGALLKGFMDPQVAVFKVSIEQANKGVETRVVTREELRRLQESGVTISDIETIKEVGLPGTLTGIRARALDVLVSQTARQRSDLVSIYNLAPEALRENLSMGGELEIAYLKLNDVIEPVIGNFLIRQIDRSVREGANIIILEIDSPGGYLKTSIDLADKLSSLDSDKVLTVAYIPKQAISGAAIVALGCDEIYMEPTAQIGDAGPIEIREGQAFERAPEKIIGPIRAKLKGLAQLKGRPAAVAEAMTDRKLPVFEVRNRETGQLWYMTQQEIDSEGGKWIQGIQIPESGKDDNEKLLTVEASRAHELKLTEPPVANIEELKERLGISADAHILPLEMTWLDTLLFILNSPTAHFLLIVAGLVLIYVEAHFVSGFFGTLSAFCFLLFFWSRFLGGTAGWLEVILFLFAIVLLLMEVFVLPGFGVFGITGIVLMFASLIMASMTISEVAWGDADSNLTRVSDSFMLIASALTTVIVLAVVFNLMLPRIPFIKELIKPPSFEGAPGHAEDEPHLRPDLVPDHLNSGNFVGRTATTFTALRPAGKIKLDGEVLNVVSNGSYIPPGAEVEIIERSGNHIVVREIT</sequence>
<dbReference type="PANTHER" id="PTHR33507:SF3">
    <property type="entry name" value="INNER MEMBRANE PROTEIN YBBJ"/>
    <property type="match status" value="1"/>
</dbReference>
<evidence type="ECO:0000259" key="10">
    <source>
        <dbReference type="Pfam" id="PF25145"/>
    </source>
</evidence>
<dbReference type="Proteomes" id="UP000317178">
    <property type="component" value="Chromosome"/>
</dbReference>
<dbReference type="PANTHER" id="PTHR33507">
    <property type="entry name" value="INNER MEMBRANE PROTEIN YBBJ"/>
    <property type="match status" value="1"/>
</dbReference>
<dbReference type="InterPro" id="IPR056739">
    <property type="entry name" value="NfeD_membrane"/>
</dbReference>
<evidence type="ECO:0000256" key="1">
    <source>
        <dbReference type="ARBA" id="ARBA00004141"/>
    </source>
</evidence>
<accession>A0A518CJS6</accession>
<feature type="region of interest" description="Disordered" evidence="5">
    <location>
        <begin position="38"/>
        <end position="59"/>
    </location>
</feature>
<feature type="domain" description="NfeD-like C-terminal" evidence="8">
    <location>
        <begin position="714"/>
        <end position="766"/>
    </location>
</feature>
<dbReference type="InterPro" id="IPR052165">
    <property type="entry name" value="Membrane_assoc_protease"/>
</dbReference>
<feature type="transmembrane region" description="Helical" evidence="6">
    <location>
        <begin position="612"/>
        <end position="632"/>
    </location>
</feature>
<evidence type="ECO:0000256" key="3">
    <source>
        <dbReference type="ARBA" id="ARBA00022989"/>
    </source>
</evidence>
<keyword evidence="4 6" id="KW-0472">Membrane</keyword>
<evidence type="ECO:0000256" key="7">
    <source>
        <dbReference type="SAM" id="SignalP"/>
    </source>
</evidence>
<feature type="domain" description="NfeD integral membrane" evidence="9">
    <location>
        <begin position="542"/>
        <end position="667"/>
    </location>
</feature>
<dbReference type="RefSeq" id="WP_144994126.1">
    <property type="nucleotide sequence ID" value="NZ_CP036281.1"/>
</dbReference>
<evidence type="ECO:0000313" key="12">
    <source>
        <dbReference type="Proteomes" id="UP000317178"/>
    </source>
</evidence>
<dbReference type="Pfam" id="PF25145">
    <property type="entry name" value="NfeD1b_N"/>
    <property type="match status" value="1"/>
</dbReference>
<feature type="transmembrane region" description="Helical" evidence="6">
    <location>
        <begin position="532"/>
        <end position="555"/>
    </location>
</feature>
<keyword evidence="3 6" id="KW-1133">Transmembrane helix</keyword>
<evidence type="ECO:0000256" key="6">
    <source>
        <dbReference type="SAM" id="Phobius"/>
    </source>
</evidence>
<reference evidence="11 12" key="1">
    <citation type="submission" date="2019-02" db="EMBL/GenBank/DDBJ databases">
        <title>Deep-cultivation of Planctomycetes and their phenomic and genomic characterization uncovers novel biology.</title>
        <authorList>
            <person name="Wiegand S."/>
            <person name="Jogler M."/>
            <person name="Boedeker C."/>
            <person name="Pinto D."/>
            <person name="Vollmers J."/>
            <person name="Rivas-Marin E."/>
            <person name="Kohn T."/>
            <person name="Peeters S.H."/>
            <person name="Heuer A."/>
            <person name="Rast P."/>
            <person name="Oberbeckmann S."/>
            <person name="Bunk B."/>
            <person name="Jeske O."/>
            <person name="Meyerdierks A."/>
            <person name="Storesund J.E."/>
            <person name="Kallscheuer N."/>
            <person name="Luecker S."/>
            <person name="Lage O.M."/>
            <person name="Pohl T."/>
            <person name="Merkel B.J."/>
            <person name="Hornburger P."/>
            <person name="Mueller R.-W."/>
            <person name="Bruemmer F."/>
            <person name="Labrenz M."/>
            <person name="Spormann A.M."/>
            <person name="Op den Camp H."/>
            <person name="Overmann J."/>
            <person name="Amann R."/>
            <person name="Jetten M.S.M."/>
            <person name="Mascher T."/>
            <person name="Medema M.H."/>
            <person name="Devos D.P."/>
            <person name="Kaster A.-K."/>
            <person name="Ovreas L."/>
            <person name="Rohde M."/>
            <person name="Galperin M.Y."/>
            <person name="Jogler C."/>
        </authorList>
    </citation>
    <scope>NUCLEOTIDE SEQUENCE [LARGE SCALE GENOMIC DNA]</scope>
    <source>
        <strain evidence="11 12">Pla110</strain>
    </source>
</reference>
<dbReference type="OrthoDB" id="284354at2"/>
<feature type="transmembrane region" description="Helical" evidence="6">
    <location>
        <begin position="586"/>
        <end position="605"/>
    </location>
</feature>
<name>A0A518CJS6_9PLAN</name>
<dbReference type="Gene3D" id="3.90.226.10">
    <property type="entry name" value="2-enoyl-CoA Hydratase, Chain A, domain 1"/>
    <property type="match status" value="1"/>
</dbReference>
<dbReference type="CDD" id="cd07021">
    <property type="entry name" value="Clp_protease_NfeD_like"/>
    <property type="match status" value="1"/>
</dbReference>
<dbReference type="Pfam" id="PF24961">
    <property type="entry name" value="NfeD_membrane"/>
    <property type="match status" value="1"/>
</dbReference>
<keyword evidence="12" id="KW-1185">Reference proteome</keyword>
<dbReference type="KEGG" id="plon:Pla110_11980"/>
<dbReference type="InterPro" id="IPR056738">
    <property type="entry name" value="NfeD1b_N"/>
</dbReference>
<keyword evidence="2 6" id="KW-0812">Transmembrane</keyword>
<dbReference type="Pfam" id="PF01957">
    <property type="entry name" value="NfeD"/>
    <property type="match status" value="1"/>
</dbReference>
<organism evidence="11 12">
    <name type="scientific">Polystyrenella longa</name>
    <dbReference type="NCBI Taxonomy" id="2528007"/>
    <lineage>
        <taxon>Bacteria</taxon>
        <taxon>Pseudomonadati</taxon>
        <taxon>Planctomycetota</taxon>
        <taxon>Planctomycetia</taxon>
        <taxon>Planctomycetales</taxon>
        <taxon>Planctomycetaceae</taxon>
        <taxon>Polystyrenella</taxon>
    </lineage>
</organism>
<dbReference type="GO" id="GO:0005886">
    <property type="term" value="C:plasma membrane"/>
    <property type="evidence" value="ECO:0007669"/>
    <property type="project" value="TreeGrafter"/>
</dbReference>
<evidence type="ECO:0000256" key="2">
    <source>
        <dbReference type="ARBA" id="ARBA00022692"/>
    </source>
</evidence>
<comment type="subcellular location">
    <subcellularLocation>
        <location evidence="1">Membrane</location>
        <topology evidence="1">Multi-pass membrane protein</topology>
    </subcellularLocation>
</comment>
<evidence type="ECO:0000256" key="4">
    <source>
        <dbReference type="ARBA" id="ARBA00023136"/>
    </source>
</evidence>